<dbReference type="EMBL" id="JAPDHZ010000006">
    <property type="protein sequence ID" value="MDG0794332.1"/>
    <property type="molecule type" value="Genomic_DNA"/>
</dbReference>
<sequence length="53" mass="5546">MSGRNNRPENGGPAGHPGRLDQFGDKLGTRNDDEFRSAADKACSTGAKGKSRG</sequence>
<dbReference type="RefSeq" id="WP_277568084.1">
    <property type="nucleotide sequence ID" value="NZ_JAPDHZ010000006.1"/>
</dbReference>
<name>A0A9X4QQ85_9BACL</name>
<evidence type="ECO:0000313" key="2">
    <source>
        <dbReference type="EMBL" id="MDG0794332.1"/>
    </source>
</evidence>
<reference evidence="2 3" key="1">
    <citation type="submission" date="2022-10" db="EMBL/GenBank/DDBJ databases">
        <title>Comparative genomic analysis of Cohnella hashimotonis sp. nov., isolated from the International Space Station.</title>
        <authorList>
            <person name="Simpson A."/>
            <person name="Venkateswaran K."/>
        </authorList>
    </citation>
    <scope>NUCLEOTIDE SEQUENCE [LARGE SCALE GENOMIC DNA]</scope>
    <source>
        <strain evidence="2 3">DSM 18997</strain>
    </source>
</reference>
<evidence type="ECO:0000313" key="3">
    <source>
        <dbReference type="Proteomes" id="UP001153387"/>
    </source>
</evidence>
<accession>A0A9X4QQ85</accession>
<dbReference type="AlphaFoldDB" id="A0A9X4QQ85"/>
<comment type="caution">
    <text evidence="2">The sequence shown here is derived from an EMBL/GenBank/DDBJ whole genome shotgun (WGS) entry which is preliminary data.</text>
</comment>
<proteinExistence type="predicted"/>
<dbReference type="Proteomes" id="UP001153387">
    <property type="component" value="Unassembled WGS sequence"/>
</dbReference>
<gene>
    <name evidence="2" type="ORF">OMP38_28475</name>
</gene>
<protein>
    <submittedName>
        <fullName evidence="2">Uncharacterized protein</fullName>
    </submittedName>
</protein>
<organism evidence="2 3">
    <name type="scientific">Cohnella ginsengisoli</name>
    <dbReference type="NCBI Taxonomy" id="425004"/>
    <lineage>
        <taxon>Bacteria</taxon>
        <taxon>Bacillati</taxon>
        <taxon>Bacillota</taxon>
        <taxon>Bacilli</taxon>
        <taxon>Bacillales</taxon>
        <taxon>Paenibacillaceae</taxon>
        <taxon>Cohnella</taxon>
    </lineage>
</organism>
<keyword evidence="3" id="KW-1185">Reference proteome</keyword>
<feature type="region of interest" description="Disordered" evidence="1">
    <location>
        <begin position="1"/>
        <end position="53"/>
    </location>
</feature>
<evidence type="ECO:0000256" key="1">
    <source>
        <dbReference type="SAM" id="MobiDB-lite"/>
    </source>
</evidence>
<feature type="compositionally biased region" description="Basic and acidic residues" evidence="1">
    <location>
        <begin position="18"/>
        <end position="39"/>
    </location>
</feature>